<protein>
    <submittedName>
        <fullName evidence="2">Uncharacterized protein</fullName>
    </submittedName>
</protein>
<dbReference type="Proteomes" id="UP000239872">
    <property type="component" value="Unassembled WGS sequence"/>
</dbReference>
<name>A0A2S7SXD8_9BACT</name>
<dbReference type="RefSeq" id="WP_105038470.1">
    <property type="nucleotide sequence ID" value="NZ_PPSL01000002.1"/>
</dbReference>
<reference evidence="2 3" key="1">
    <citation type="submission" date="2018-01" db="EMBL/GenBank/DDBJ databases">
        <title>A novel member of the phylum Bacteroidetes isolated from glacier ice.</title>
        <authorList>
            <person name="Liu Q."/>
            <person name="Xin Y.-H."/>
        </authorList>
    </citation>
    <scope>NUCLEOTIDE SEQUENCE [LARGE SCALE GENOMIC DNA]</scope>
    <source>
        <strain evidence="2 3">RB1R16</strain>
    </source>
</reference>
<feature type="transmembrane region" description="Helical" evidence="1">
    <location>
        <begin position="116"/>
        <end position="143"/>
    </location>
</feature>
<feature type="transmembrane region" description="Helical" evidence="1">
    <location>
        <begin position="73"/>
        <end position="90"/>
    </location>
</feature>
<evidence type="ECO:0000313" key="3">
    <source>
        <dbReference type="Proteomes" id="UP000239872"/>
    </source>
</evidence>
<proteinExistence type="predicted"/>
<accession>A0A2S7SXD8</accession>
<dbReference type="EMBL" id="PPSL01000002">
    <property type="protein sequence ID" value="PQJ11590.1"/>
    <property type="molecule type" value="Genomic_DNA"/>
</dbReference>
<dbReference type="AlphaFoldDB" id="A0A2S7SXD8"/>
<organism evidence="2 3">
    <name type="scientific">Flavipsychrobacter stenotrophus</name>
    <dbReference type="NCBI Taxonomy" id="2077091"/>
    <lineage>
        <taxon>Bacteria</taxon>
        <taxon>Pseudomonadati</taxon>
        <taxon>Bacteroidota</taxon>
        <taxon>Chitinophagia</taxon>
        <taxon>Chitinophagales</taxon>
        <taxon>Chitinophagaceae</taxon>
        <taxon>Flavipsychrobacter</taxon>
    </lineage>
</organism>
<gene>
    <name evidence="2" type="ORF">CJD36_007275</name>
</gene>
<keyword evidence="1" id="KW-1133">Transmembrane helix</keyword>
<sequence>MKIFAYIYYRMYQWYESRNYLGKKTAYSPGNMAFKYISLLQMAVVFPSLAFVKKLIAISGLLSNYYLDSIFKLPIFWIAVAVFLFIWTYLRYGRAHPDWYNEEFSQYNVLNRNVRIWMLIVLPVVILLSHLTVYILLFGGVVLGRDVEGVFY</sequence>
<evidence type="ECO:0000256" key="1">
    <source>
        <dbReference type="SAM" id="Phobius"/>
    </source>
</evidence>
<feature type="transmembrane region" description="Helical" evidence="1">
    <location>
        <begin position="33"/>
        <end position="52"/>
    </location>
</feature>
<keyword evidence="1" id="KW-0812">Transmembrane</keyword>
<keyword evidence="3" id="KW-1185">Reference proteome</keyword>
<keyword evidence="1" id="KW-0472">Membrane</keyword>
<evidence type="ECO:0000313" key="2">
    <source>
        <dbReference type="EMBL" id="PQJ11590.1"/>
    </source>
</evidence>
<comment type="caution">
    <text evidence="2">The sequence shown here is derived from an EMBL/GenBank/DDBJ whole genome shotgun (WGS) entry which is preliminary data.</text>
</comment>